<dbReference type="Gene3D" id="3.30.70.100">
    <property type="match status" value="1"/>
</dbReference>
<comment type="caution">
    <text evidence="2">The sequence shown here is derived from an EMBL/GenBank/DDBJ whole genome shotgun (WGS) entry which is preliminary data.</text>
</comment>
<organism evidence="2 3">
    <name type="scientific">Actinomadura alba</name>
    <dbReference type="NCBI Taxonomy" id="406431"/>
    <lineage>
        <taxon>Bacteria</taxon>
        <taxon>Bacillati</taxon>
        <taxon>Actinomycetota</taxon>
        <taxon>Actinomycetes</taxon>
        <taxon>Streptosporangiales</taxon>
        <taxon>Thermomonosporaceae</taxon>
        <taxon>Actinomadura</taxon>
    </lineage>
</organism>
<sequence>MNADLPDPALEPRCQVIELRQYTLHPGRRDVLIELFDRRFVETQEAVGISVIGQFRDVDAPDRFVWVRGFADMRARTEALTAFYVEGTAWKRHRDAAVATMIDSDDVLLLRPVGSGAGLPPAGSAFPPAGSVRPAVGAGEPPASRVMVTIYHRDAPVDDHFAGFFRDRVAPLMAETGARPLACFQTEHAENTYPALPVRTGENVFVWFASFADAAEQAEHERLLRGSGAWTEEVLPELSALLKCPPQHITLTPTARSRLR</sequence>
<gene>
    <name evidence="2" type="ORF">HKK74_35305</name>
</gene>
<evidence type="ECO:0000313" key="3">
    <source>
        <dbReference type="Proteomes" id="UP000805614"/>
    </source>
</evidence>
<dbReference type="SUPFAM" id="SSF54909">
    <property type="entry name" value="Dimeric alpha+beta barrel"/>
    <property type="match status" value="1"/>
</dbReference>
<dbReference type="InterPro" id="IPR012577">
    <property type="entry name" value="NIPSNAP"/>
</dbReference>
<evidence type="ECO:0000313" key="2">
    <source>
        <dbReference type="EMBL" id="MBC6470722.1"/>
    </source>
</evidence>
<dbReference type="Proteomes" id="UP000805614">
    <property type="component" value="Unassembled WGS sequence"/>
</dbReference>
<accession>A0ABR7M0U1</accession>
<reference evidence="2 3" key="1">
    <citation type="submission" date="2020-06" db="EMBL/GenBank/DDBJ databases">
        <title>Actinomadura xiongansis sp. nov., isolated from soil of Baiyangdian.</title>
        <authorList>
            <person name="Zhang X."/>
        </authorList>
    </citation>
    <scope>NUCLEOTIDE SEQUENCE [LARGE SCALE GENOMIC DNA]</scope>
    <source>
        <strain evidence="2 3">HBUM206468</strain>
    </source>
</reference>
<dbReference type="InterPro" id="IPR011008">
    <property type="entry name" value="Dimeric_a/b-barrel"/>
</dbReference>
<proteinExistence type="predicted"/>
<evidence type="ECO:0000259" key="1">
    <source>
        <dbReference type="Pfam" id="PF07978"/>
    </source>
</evidence>
<dbReference type="EMBL" id="JABVEC010000047">
    <property type="protein sequence ID" value="MBC6470722.1"/>
    <property type="molecule type" value="Genomic_DNA"/>
</dbReference>
<feature type="domain" description="NIPSNAP" evidence="1">
    <location>
        <begin position="18"/>
        <end position="113"/>
    </location>
</feature>
<dbReference type="Pfam" id="PF07978">
    <property type="entry name" value="NIPSNAP"/>
    <property type="match status" value="1"/>
</dbReference>
<protein>
    <submittedName>
        <fullName evidence="2">NIPSNAP family protein</fullName>
    </submittedName>
</protein>
<keyword evidence="3" id="KW-1185">Reference proteome</keyword>
<name>A0ABR7M0U1_9ACTN</name>